<feature type="transmembrane region" description="Helical" evidence="3">
    <location>
        <begin position="262"/>
        <end position="288"/>
    </location>
</feature>
<dbReference type="eggNOG" id="COG1183">
    <property type="taxonomic scope" value="Bacteria"/>
</dbReference>
<evidence type="ECO:0000256" key="1">
    <source>
        <dbReference type="ARBA" id="ARBA00022679"/>
    </source>
</evidence>
<comment type="similarity">
    <text evidence="2">Belongs to the CDP-alcohol phosphatidyltransferase class-I family.</text>
</comment>
<dbReference type="InterPro" id="IPR048254">
    <property type="entry name" value="CDP_ALCOHOL_P_TRANSF_CS"/>
</dbReference>
<proteinExistence type="inferred from homology"/>
<dbReference type="EMBL" id="CP000859">
    <property type="protein sequence ID" value="ABW68049.1"/>
    <property type="molecule type" value="Genomic_DNA"/>
</dbReference>
<evidence type="ECO:0000256" key="3">
    <source>
        <dbReference type="SAM" id="Phobius"/>
    </source>
</evidence>
<gene>
    <name evidence="4" type="ordered locus">Dole_2245</name>
</gene>
<dbReference type="PROSITE" id="PS00379">
    <property type="entry name" value="CDP_ALCOHOL_P_TRANSF"/>
    <property type="match status" value="1"/>
</dbReference>
<feature type="transmembrane region" description="Helical" evidence="3">
    <location>
        <begin position="195"/>
        <end position="216"/>
    </location>
</feature>
<dbReference type="RefSeq" id="WP_012175661.1">
    <property type="nucleotide sequence ID" value="NC_009943.1"/>
</dbReference>
<name>A8ZUV9_DESOH</name>
<protein>
    <submittedName>
        <fullName evidence="4">CDP-alcohol phosphatidyltransferase</fullName>
    </submittedName>
</protein>
<feature type="transmembrane region" description="Helical" evidence="3">
    <location>
        <begin position="58"/>
        <end position="78"/>
    </location>
</feature>
<dbReference type="HOGENOM" id="CLU_651703_0_0_7"/>
<feature type="transmembrane region" description="Helical" evidence="3">
    <location>
        <begin position="308"/>
        <end position="328"/>
    </location>
</feature>
<dbReference type="GO" id="GO:0008654">
    <property type="term" value="P:phospholipid biosynthetic process"/>
    <property type="evidence" value="ECO:0007669"/>
    <property type="project" value="InterPro"/>
</dbReference>
<dbReference type="GO" id="GO:0016020">
    <property type="term" value="C:membrane"/>
    <property type="evidence" value="ECO:0007669"/>
    <property type="project" value="InterPro"/>
</dbReference>
<keyword evidence="1 2" id="KW-0808">Transferase</keyword>
<reference evidence="4 5" key="1">
    <citation type="submission" date="2007-10" db="EMBL/GenBank/DDBJ databases">
        <title>Complete sequence of Desulfococcus oleovorans Hxd3.</title>
        <authorList>
            <consortium name="US DOE Joint Genome Institute"/>
            <person name="Copeland A."/>
            <person name="Lucas S."/>
            <person name="Lapidus A."/>
            <person name="Barry K."/>
            <person name="Glavina del Rio T."/>
            <person name="Dalin E."/>
            <person name="Tice H."/>
            <person name="Pitluck S."/>
            <person name="Kiss H."/>
            <person name="Brettin T."/>
            <person name="Bruce D."/>
            <person name="Detter J.C."/>
            <person name="Han C."/>
            <person name="Schmutz J."/>
            <person name="Larimer F."/>
            <person name="Land M."/>
            <person name="Hauser L."/>
            <person name="Kyrpides N."/>
            <person name="Kim E."/>
            <person name="Wawrik B."/>
            <person name="Richardson P."/>
        </authorList>
    </citation>
    <scope>NUCLEOTIDE SEQUENCE [LARGE SCALE GENOMIC DNA]</scope>
    <source>
        <strain evidence="5">DSM 6200 / JCM 39069 / Hxd3</strain>
    </source>
</reference>
<feature type="transmembrane region" description="Helical" evidence="3">
    <location>
        <begin position="168"/>
        <end position="188"/>
    </location>
</feature>
<dbReference type="Pfam" id="PF01066">
    <property type="entry name" value="CDP-OH_P_transf"/>
    <property type="match status" value="1"/>
</dbReference>
<dbReference type="STRING" id="96561.Dole_2245"/>
<feature type="transmembrane region" description="Helical" evidence="3">
    <location>
        <begin position="28"/>
        <end position="46"/>
    </location>
</feature>
<keyword evidence="3" id="KW-0812">Transmembrane</keyword>
<keyword evidence="3" id="KW-0472">Membrane</keyword>
<feature type="transmembrane region" description="Helical" evidence="3">
    <location>
        <begin position="143"/>
        <end position="162"/>
    </location>
</feature>
<organism evidence="4 5">
    <name type="scientific">Desulfosudis oleivorans (strain DSM 6200 / JCM 39069 / Hxd3)</name>
    <name type="common">Desulfococcus oleovorans</name>
    <dbReference type="NCBI Taxonomy" id="96561"/>
    <lineage>
        <taxon>Bacteria</taxon>
        <taxon>Pseudomonadati</taxon>
        <taxon>Thermodesulfobacteriota</taxon>
        <taxon>Desulfobacteria</taxon>
        <taxon>Desulfobacterales</taxon>
        <taxon>Desulfosudaceae</taxon>
        <taxon>Desulfosudis</taxon>
    </lineage>
</organism>
<dbReference type="GO" id="GO:0016780">
    <property type="term" value="F:phosphotransferase activity, for other substituted phosphate groups"/>
    <property type="evidence" value="ECO:0007669"/>
    <property type="project" value="InterPro"/>
</dbReference>
<evidence type="ECO:0000313" key="5">
    <source>
        <dbReference type="Proteomes" id="UP000008561"/>
    </source>
</evidence>
<keyword evidence="3" id="KW-1133">Transmembrane helix</keyword>
<sequence>MHQRPSLKPDWIKHLEDRIAGRVPYPPALLSSVKLFIITPALYLSFKQVGWFPNASAWVFFLFLCFWALDYLAASVTRARCPDSAFDRIYNRITDYPLLFMVALACMGIVPSALIIAKLSLDCILLVQFFLNPHSTENWIRSTISYTVLVSLLFLSQGWAGGYINAEFVNALLLVNIAFAAIIGLYNVRMFQLRFVADVLSGANLLCGLFSMYFAYYGRIEISLLFLLMGELFDGFDGAAARKFGGTRWGVYSDDIADGVNYGIAPGVALFFIIGGWEGFVTGFIYGFFTISRLVYFTLNKEAADPDFFSGVPSPIGGLIVICSLILFQSAPVLLGLSVGIACVQMVSFDAYYRHVGRAFFSGQKQYILGLPLYAMALILGAFVWGIRVSVALLLVIALAYGFAPSYRRIKQVMTKSAASE</sequence>
<dbReference type="OrthoDB" id="9777147at2"/>
<dbReference type="InterPro" id="IPR043130">
    <property type="entry name" value="CDP-OH_PTrfase_TM_dom"/>
</dbReference>
<dbReference type="Proteomes" id="UP000008561">
    <property type="component" value="Chromosome"/>
</dbReference>
<evidence type="ECO:0000256" key="2">
    <source>
        <dbReference type="RuleBase" id="RU003750"/>
    </source>
</evidence>
<accession>A8ZUV9</accession>
<dbReference type="AlphaFoldDB" id="A8ZUV9"/>
<dbReference type="Gene3D" id="1.20.120.1760">
    <property type="match status" value="1"/>
</dbReference>
<dbReference type="InterPro" id="IPR000462">
    <property type="entry name" value="CDP-OH_P_trans"/>
</dbReference>
<feature type="transmembrane region" description="Helical" evidence="3">
    <location>
        <begin position="98"/>
        <end position="131"/>
    </location>
</feature>
<keyword evidence="5" id="KW-1185">Reference proteome</keyword>
<feature type="transmembrane region" description="Helical" evidence="3">
    <location>
        <begin position="373"/>
        <end position="404"/>
    </location>
</feature>
<evidence type="ECO:0000313" key="4">
    <source>
        <dbReference type="EMBL" id="ABW68049.1"/>
    </source>
</evidence>
<dbReference type="KEGG" id="dol:Dole_2245"/>